<sequence>MYEEATQHRFMNEALKEAKKAYNKGECPIGAVIVKDGVIISKGHNEKELKKDPTAHAEISAIKKACKKLDTWRLNNCDMYVTLEPCPMCAGAIIQSRIGRLFIGALDAKSGAAGSVVDLLRVPGFNHKVEVTYGILSEECSGILKDFFKKLRKG</sequence>
<accession>A0A2K9DXL4</accession>
<dbReference type="OrthoDB" id="9802676at2"/>
<dbReference type="SUPFAM" id="SSF53927">
    <property type="entry name" value="Cytidine deaminase-like"/>
    <property type="match status" value="1"/>
</dbReference>
<dbReference type="InterPro" id="IPR028883">
    <property type="entry name" value="tRNA_aden_deaminase"/>
</dbReference>
<protein>
    <recommendedName>
        <fullName evidence="8">tRNA-specific adenosine deaminase</fullName>
        <ecNumber evidence="8">3.5.4.33</ecNumber>
    </recommendedName>
</protein>
<dbReference type="EC" id="3.5.4.33" evidence="8"/>
<dbReference type="Pfam" id="PF14437">
    <property type="entry name" value="MafB19-deam"/>
    <property type="match status" value="1"/>
</dbReference>
<evidence type="ECO:0000256" key="5">
    <source>
        <dbReference type="ARBA" id="ARBA00022801"/>
    </source>
</evidence>
<feature type="binding site" evidence="8">
    <location>
        <position position="86"/>
    </location>
    <ligand>
        <name>Zn(2+)</name>
        <dbReference type="ChEBI" id="CHEBI:29105"/>
        <note>catalytic</note>
    </ligand>
</feature>
<name>A0A2K9DXL4_9FIRM</name>
<reference evidence="11 13" key="2">
    <citation type="journal article" date="2018" name="Syst. Appl. Microbiol.">
        <title>Characterization and high-quality draft genome sequence of Herbivorax saccincola A7, an anaerobic, alkaliphilic, thermophilic, cellulolytic, and xylanolytic bacterium.</title>
        <authorList>
            <person name="Aikawa S."/>
            <person name="Baramee S."/>
            <person name="Sermsathanaswadi J."/>
            <person name="Thianheng P."/>
            <person name="Tachaapaikoon C."/>
            <person name="Shikata A."/>
            <person name="Waeonukul R."/>
            <person name="Pason P."/>
            <person name="Ratanakhanokchai K."/>
            <person name="Kosugi A."/>
        </authorList>
    </citation>
    <scope>NUCLEOTIDE SEQUENCE [LARGE SCALE GENOMIC DNA]</scope>
    <source>
        <strain evidence="11 13">A7</strain>
    </source>
</reference>
<feature type="binding site" evidence="8">
    <location>
        <position position="89"/>
    </location>
    <ligand>
        <name>Zn(2+)</name>
        <dbReference type="ChEBI" id="CHEBI:29105"/>
        <note>catalytic</note>
    </ligand>
</feature>
<comment type="similarity">
    <text evidence="1">Belongs to the cytidine and deoxycytidylate deaminase family. ADAT2 subfamily.</text>
</comment>
<evidence type="ECO:0000256" key="8">
    <source>
        <dbReference type="HAMAP-Rule" id="MF_00972"/>
    </source>
</evidence>
<comment type="catalytic activity">
    <reaction evidence="7 8">
        <text>adenosine(34) in tRNA + H2O + H(+) = inosine(34) in tRNA + NH4(+)</text>
        <dbReference type="Rhea" id="RHEA:43168"/>
        <dbReference type="Rhea" id="RHEA-COMP:10373"/>
        <dbReference type="Rhea" id="RHEA-COMP:10374"/>
        <dbReference type="ChEBI" id="CHEBI:15377"/>
        <dbReference type="ChEBI" id="CHEBI:15378"/>
        <dbReference type="ChEBI" id="CHEBI:28938"/>
        <dbReference type="ChEBI" id="CHEBI:74411"/>
        <dbReference type="ChEBI" id="CHEBI:82852"/>
        <dbReference type="EC" id="3.5.4.33"/>
    </reaction>
</comment>
<evidence type="ECO:0000256" key="3">
    <source>
        <dbReference type="ARBA" id="ARBA00022694"/>
    </source>
</evidence>
<keyword evidence="6 8" id="KW-0862">Zinc</keyword>
<feature type="domain" description="CMP/dCMP-type deaminase" evidence="9">
    <location>
        <begin position="5"/>
        <end position="116"/>
    </location>
</feature>
<dbReference type="Proteomes" id="UP000239720">
    <property type="component" value="Unassembled WGS sequence"/>
</dbReference>
<evidence type="ECO:0000256" key="6">
    <source>
        <dbReference type="ARBA" id="ARBA00022833"/>
    </source>
</evidence>
<evidence type="ECO:0000256" key="7">
    <source>
        <dbReference type="ARBA" id="ARBA00048045"/>
    </source>
</evidence>
<dbReference type="AlphaFoldDB" id="A0A2K9DXL4"/>
<dbReference type="InterPro" id="IPR016192">
    <property type="entry name" value="APOBEC/CMP_deaminase_Zn-bd"/>
</dbReference>
<comment type="function">
    <text evidence="8">Catalyzes the deamination of adenosine to inosine at the wobble position 34 of tRNA(Arg2).</text>
</comment>
<dbReference type="PROSITE" id="PS00903">
    <property type="entry name" value="CYT_DCMP_DEAMINASES_1"/>
    <property type="match status" value="1"/>
</dbReference>
<evidence type="ECO:0000259" key="9">
    <source>
        <dbReference type="PROSITE" id="PS51747"/>
    </source>
</evidence>
<evidence type="ECO:0000313" key="11">
    <source>
        <dbReference type="EMBL" id="PQQ65502.1"/>
    </source>
</evidence>
<dbReference type="PANTHER" id="PTHR11079:SF202">
    <property type="entry name" value="TRNA-SPECIFIC ADENOSINE DEAMINASE"/>
    <property type="match status" value="1"/>
</dbReference>
<organism evidence="10 12">
    <name type="scientific">Acetivibrio saccincola</name>
    <dbReference type="NCBI Taxonomy" id="1677857"/>
    <lineage>
        <taxon>Bacteria</taxon>
        <taxon>Bacillati</taxon>
        <taxon>Bacillota</taxon>
        <taxon>Clostridia</taxon>
        <taxon>Eubacteriales</taxon>
        <taxon>Oscillospiraceae</taxon>
        <taxon>Acetivibrio</taxon>
    </lineage>
</organism>
<dbReference type="NCBIfam" id="NF008113">
    <property type="entry name" value="PRK10860.1"/>
    <property type="match status" value="1"/>
</dbReference>
<dbReference type="InterPro" id="IPR002125">
    <property type="entry name" value="CMP_dCMP_dom"/>
</dbReference>
<dbReference type="EMBL" id="CP025197">
    <property type="protein sequence ID" value="AUG56297.1"/>
    <property type="molecule type" value="Genomic_DNA"/>
</dbReference>
<evidence type="ECO:0000256" key="2">
    <source>
        <dbReference type="ARBA" id="ARBA00011738"/>
    </source>
</evidence>
<comment type="subunit">
    <text evidence="2 8">Homodimer.</text>
</comment>
<dbReference type="PANTHER" id="PTHR11079">
    <property type="entry name" value="CYTOSINE DEAMINASE FAMILY MEMBER"/>
    <property type="match status" value="1"/>
</dbReference>
<dbReference type="GO" id="GO:0008270">
    <property type="term" value="F:zinc ion binding"/>
    <property type="evidence" value="ECO:0007669"/>
    <property type="project" value="UniProtKB-UniRule"/>
</dbReference>
<dbReference type="InterPro" id="IPR016193">
    <property type="entry name" value="Cytidine_deaminase-like"/>
</dbReference>
<dbReference type="EMBL" id="NEMB01000003">
    <property type="protein sequence ID" value="PQQ65502.1"/>
    <property type="molecule type" value="Genomic_DNA"/>
</dbReference>
<evidence type="ECO:0000256" key="4">
    <source>
        <dbReference type="ARBA" id="ARBA00022723"/>
    </source>
</evidence>
<dbReference type="Proteomes" id="UP000233534">
    <property type="component" value="Chromosome"/>
</dbReference>
<evidence type="ECO:0000256" key="1">
    <source>
        <dbReference type="ARBA" id="ARBA00010669"/>
    </source>
</evidence>
<keyword evidence="4 8" id="KW-0479">Metal-binding</keyword>
<dbReference type="KEGG" id="hsc:HVS_01670"/>
<dbReference type="InterPro" id="IPR058535">
    <property type="entry name" value="MafB19-deam"/>
</dbReference>
<feature type="active site" description="Proton donor" evidence="8">
    <location>
        <position position="58"/>
    </location>
</feature>
<dbReference type="CDD" id="cd01285">
    <property type="entry name" value="nucleoside_deaminase"/>
    <property type="match status" value="1"/>
</dbReference>
<proteinExistence type="inferred from homology"/>
<dbReference type="Gene3D" id="3.40.140.10">
    <property type="entry name" value="Cytidine Deaminase, domain 2"/>
    <property type="match status" value="1"/>
</dbReference>
<keyword evidence="12" id="KW-1185">Reference proteome</keyword>
<feature type="binding site" evidence="8">
    <location>
        <position position="56"/>
    </location>
    <ligand>
        <name>Zn(2+)</name>
        <dbReference type="ChEBI" id="CHEBI:29105"/>
        <note>catalytic</note>
    </ligand>
</feature>
<dbReference type="GO" id="GO:0052717">
    <property type="term" value="F:tRNA-specific adenosine-34 deaminase activity"/>
    <property type="evidence" value="ECO:0007669"/>
    <property type="project" value="UniProtKB-UniRule"/>
</dbReference>
<keyword evidence="3 8" id="KW-0819">tRNA processing</keyword>
<evidence type="ECO:0000313" key="12">
    <source>
        <dbReference type="Proteomes" id="UP000233534"/>
    </source>
</evidence>
<dbReference type="FunFam" id="3.40.140.10:FF:000005">
    <property type="entry name" value="tRNA-specific adenosine deaminase"/>
    <property type="match status" value="1"/>
</dbReference>
<dbReference type="RefSeq" id="WP_101298716.1">
    <property type="nucleotide sequence ID" value="NZ_CP025197.1"/>
</dbReference>
<reference evidence="10 12" key="1">
    <citation type="submission" date="2017-12" db="EMBL/GenBank/DDBJ databases">
        <title>Complete genome sequence of Herbivorax saccincola GGR1, a novel Cellulosome-producing hydrolytic bacterium in a thermophilic biogas plant, established by Illumina and Nanopore MinION sequencing.</title>
        <authorList>
            <person name="Pechtl A."/>
            <person name="Ruckert C."/>
            <person name="Koeck D.E."/>
            <person name="Maus I."/>
            <person name="Winkler A."/>
            <person name="Kalinowski J."/>
            <person name="Puhler A."/>
            <person name="Schwarz W.W."/>
            <person name="Zverlov V.V."/>
            <person name="Schluter A."/>
            <person name="Liebl W."/>
        </authorList>
    </citation>
    <scope>NUCLEOTIDE SEQUENCE [LARGE SCALE GENOMIC DNA]</scope>
    <source>
        <strain evidence="10">GGR1</strain>
        <strain evidence="12">SR1</strain>
    </source>
</reference>
<evidence type="ECO:0000313" key="10">
    <source>
        <dbReference type="EMBL" id="AUG56297.1"/>
    </source>
</evidence>
<keyword evidence="5 8" id="KW-0378">Hydrolase</keyword>
<evidence type="ECO:0000313" key="13">
    <source>
        <dbReference type="Proteomes" id="UP000239720"/>
    </source>
</evidence>
<dbReference type="GO" id="GO:0002100">
    <property type="term" value="P:tRNA wobble adenosine to inosine editing"/>
    <property type="evidence" value="ECO:0007669"/>
    <property type="project" value="UniProtKB-UniRule"/>
</dbReference>
<dbReference type="PROSITE" id="PS51747">
    <property type="entry name" value="CYT_DCMP_DEAMINASES_2"/>
    <property type="match status" value="1"/>
</dbReference>
<gene>
    <name evidence="10" type="primary">tadA1</name>
    <name evidence="8" type="synonym">tadA</name>
    <name evidence="11" type="ORF">B9R14_01110</name>
    <name evidence="10" type="ORF">HVS_01670</name>
</gene>
<dbReference type="HAMAP" id="MF_00972">
    <property type="entry name" value="tRNA_aden_deaminase"/>
    <property type="match status" value="1"/>
</dbReference>
<comment type="cofactor">
    <cofactor evidence="8">
        <name>Zn(2+)</name>
        <dbReference type="ChEBI" id="CHEBI:29105"/>
    </cofactor>
    <text evidence="8">Binds 1 zinc ion per subunit.</text>
</comment>